<comment type="similarity">
    <text evidence="1">Belongs to the FAM154 family.</text>
</comment>
<dbReference type="Proteomes" id="UP000614601">
    <property type="component" value="Unassembled WGS sequence"/>
</dbReference>
<feature type="compositionally biased region" description="Polar residues" evidence="2">
    <location>
        <begin position="163"/>
        <end position="175"/>
    </location>
</feature>
<evidence type="ECO:0000313" key="3">
    <source>
        <dbReference type="EMBL" id="CAD5206223.1"/>
    </source>
</evidence>
<dbReference type="OrthoDB" id="365640at2759"/>
<gene>
    <name evidence="3" type="ORF">BOKJ2_LOCUS907</name>
</gene>
<proteinExistence type="inferred from homology"/>
<comment type="caution">
    <text evidence="3">The sequence shown here is derived from an EMBL/GenBank/DDBJ whole genome shotgun (WGS) entry which is preliminary data.</text>
</comment>
<dbReference type="GO" id="GO:0005879">
    <property type="term" value="C:axonemal microtubule"/>
    <property type="evidence" value="ECO:0007669"/>
    <property type="project" value="TreeGrafter"/>
</dbReference>
<sequence length="302" mass="34212">MSASEKCICQLCECGNHKCPHENSGRLVGEDGVPIGGTEYKETFVHKNGARERGQRTLHTSLGRDGDTSLDLNTTHRSDFTGKKAEFVRAGRPVTNRRPPSGAFEGQTTHRNDFQQKEASRTTPYRPEVTAFRNTEPLDGLTVQRQDFIPLDLGQRSLVRRPISTSRHLSSQPFQGVTEHRQQYDGRRGSVTRAHRPVSGYVPNSEPLDATTTYKHGFTEKRADRSLPHRPANERVEPTDPFEGYTTHRQDFTQKDNRPCPAGRVLARADRNYEHVAHRNGHRYYRRVGLQSGQGRQMTRVG</sequence>
<evidence type="ECO:0000313" key="4">
    <source>
        <dbReference type="Proteomes" id="UP000614601"/>
    </source>
</evidence>
<reference evidence="3" key="1">
    <citation type="submission" date="2020-09" db="EMBL/GenBank/DDBJ databases">
        <authorList>
            <person name="Kikuchi T."/>
        </authorList>
    </citation>
    <scope>NUCLEOTIDE SEQUENCE</scope>
    <source>
        <strain evidence="3">SH1</strain>
    </source>
</reference>
<keyword evidence="4" id="KW-1185">Reference proteome</keyword>
<accession>A0A811JSF7</accession>
<dbReference type="PANTHER" id="PTHR31516:SF17">
    <property type="entry name" value="STABILIZER OF AXONEMAL MICROTUBULES 2"/>
    <property type="match status" value="1"/>
</dbReference>
<feature type="region of interest" description="Disordered" evidence="2">
    <location>
        <begin position="162"/>
        <end position="210"/>
    </location>
</feature>
<organism evidence="3 4">
    <name type="scientific">Bursaphelenchus okinawaensis</name>
    <dbReference type="NCBI Taxonomy" id="465554"/>
    <lineage>
        <taxon>Eukaryota</taxon>
        <taxon>Metazoa</taxon>
        <taxon>Ecdysozoa</taxon>
        <taxon>Nematoda</taxon>
        <taxon>Chromadorea</taxon>
        <taxon>Rhabditida</taxon>
        <taxon>Tylenchina</taxon>
        <taxon>Tylenchomorpha</taxon>
        <taxon>Aphelenchoidea</taxon>
        <taxon>Aphelenchoididae</taxon>
        <taxon>Bursaphelenchus</taxon>
    </lineage>
</organism>
<feature type="compositionally biased region" description="Basic and acidic residues" evidence="2">
    <location>
        <begin position="178"/>
        <end position="188"/>
    </location>
</feature>
<dbReference type="GO" id="GO:0036126">
    <property type="term" value="C:sperm flagellum"/>
    <property type="evidence" value="ECO:0007669"/>
    <property type="project" value="TreeGrafter"/>
</dbReference>
<dbReference type="PANTHER" id="PTHR31516">
    <property type="entry name" value="STABILIZER OF AXONEMAL MICROTUBULES 2"/>
    <property type="match status" value="1"/>
</dbReference>
<dbReference type="GO" id="GO:0005814">
    <property type="term" value="C:centriole"/>
    <property type="evidence" value="ECO:0007669"/>
    <property type="project" value="TreeGrafter"/>
</dbReference>
<dbReference type="GO" id="GO:0036064">
    <property type="term" value="C:ciliary basal body"/>
    <property type="evidence" value="ECO:0007669"/>
    <property type="project" value="TreeGrafter"/>
</dbReference>
<dbReference type="InterPro" id="IPR033336">
    <property type="entry name" value="SAXO1/2"/>
</dbReference>
<evidence type="ECO:0000256" key="2">
    <source>
        <dbReference type="SAM" id="MobiDB-lite"/>
    </source>
</evidence>
<protein>
    <submittedName>
        <fullName evidence="3">Uncharacterized protein</fullName>
    </submittedName>
</protein>
<dbReference type="EMBL" id="CAJFCW020000001">
    <property type="protein sequence ID" value="CAG9080912.1"/>
    <property type="molecule type" value="Genomic_DNA"/>
</dbReference>
<name>A0A811JSF7_9BILA</name>
<dbReference type="GO" id="GO:0008017">
    <property type="term" value="F:microtubule binding"/>
    <property type="evidence" value="ECO:0007669"/>
    <property type="project" value="InterPro"/>
</dbReference>
<dbReference type="AlphaFoldDB" id="A0A811JSF7"/>
<feature type="compositionally biased region" description="Basic and acidic residues" evidence="2">
    <location>
        <begin position="108"/>
        <end position="120"/>
    </location>
</feature>
<dbReference type="Proteomes" id="UP000783686">
    <property type="component" value="Unassembled WGS sequence"/>
</dbReference>
<dbReference type="EMBL" id="CAJFDH010000001">
    <property type="protein sequence ID" value="CAD5206223.1"/>
    <property type="molecule type" value="Genomic_DNA"/>
</dbReference>
<evidence type="ECO:0000256" key="1">
    <source>
        <dbReference type="ARBA" id="ARBA00008738"/>
    </source>
</evidence>
<feature type="region of interest" description="Disordered" evidence="2">
    <location>
        <begin position="93"/>
        <end position="128"/>
    </location>
</feature>
<dbReference type="Pfam" id="PF05217">
    <property type="entry name" value="SAXO1-2"/>
    <property type="match status" value="1"/>
</dbReference>